<protein>
    <submittedName>
        <fullName evidence="1">Uncharacterized protein</fullName>
    </submittedName>
</protein>
<evidence type="ECO:0000313" key="1">
    <source>
        <dbReference type="EMBL" id="CAB5507945.1"/>
    </source>
</evidence>
<gene>
    <name evidence="1" type="ORF">AZO1586I_2220</name>
</gene>
<sequence>MQYNAYSKAFYVFFKICMANALQMRMANVLHFKPIPTLFTPLHTRASGV</sequence>
<reference evidence="1 2" key="1">
    <citation type="submission" date="2020-05" db="EMBL/GenBank/DDBJ databases">
        <authorList>
            <person name="Petersen J."/>
            <person name="Sayavedra L."/>
        </authorList>
    </citation>
    <scope>NUCLEOTIDE SEQUENCE [LARGE SCALE GENOMIC DNA]</scope>
    <source>
        <strain evidence="1">B azoricus SOX ET2 1586I</strain>
    </source>
</reference>
<proteinExistence type="predicted"/>
<dbReference type="Proteomes" id="UP000626656">
    <property type="component" value="Unassembled WGS sequence"/>
</dbReference>
<evidence type="ECO:0000313" key="2">
    <source>
        <dbReference type="Proteomes" id="UP000626656"/>
    </source>
</evidence>
<accession>A0ABM8MAZ0</accession>
<keyword evidence="2" id="KW-1185">Reference proteome</keyword>
<dbReference type="EMBL" id="CAHJWF010000497">
    <property type="protein sequence ID" value="CAB5507945.1"/>
    <property type="molecule type" value="Genomic_DNA"/>
</dbReference>
<name>A0ABM8MAZ0_9GAMM</name>
<comment type="caution">
    <text evidence="1">The sequence shown here is derived from an EMBL/GenBank/DDBJ whole genome shotgun (WGS) entry which is preliminary data.</text>
</comment>
<organism evidence="1 2">
    <name type="scientific">Bathymodiolus thermophilus thioautotrophic gill symbiont</name>
    <dbReference type="NCBI Taxonomy" id="2360"/>
    <lineage>
        <taxon>Bacteria</taxon>
        <taxon>Pseudomonadati</taxon>
        <taxon>Pseudomonadota</taxon>
        <taxon>Gammaproteobacteria</taxon>
        <taxon>sulfur-oxidizing symbionts</taxon>
    </lineage>
</organism>